<keyword evidence="3" id="KW-1185">Reference proteome</keyword>
<evidence type="ECO:0000313" key="2">
    <source>
        <dbReference type="EMBL" id="MER7188473.1"/>
    </source>
</evidence>
<dbReference type="EMBL" id="JBEPEK010001266">
    <property type="protein sequence ID" value="MER7188473.1"/>
    <property type="molecule type" value="Genomic_DNA"/>
</dbReference>
<dbReference type="Pfam" id="PF09364">
    <property type="entry name" value="XFP_N"/>
    <property type="match status" value="1"/>
</dbReference>
<accession>A0ABV1XHF6</accession>
<evidence type="ECO:0000259" key="1">
    <source>
        <dbReference type="Pfam" id="PF09364"/>
    </source>
</evidence>
<dbReference type="Proteomes" id="UP001474181">
    <property type="component" value="Unassembled WGS sequence"/>
</dbReference>
<organism evidence="2 3">
    <name type="scientific">Streptomyces hyaluromycini</name>
    <dbReference type="NCBI Taxonomy" id="1377993"/>
    <lineage>
        <taxon>Bacteria</taxon>
        <taxon>Bacillati</taxon>
        <taxon>Actinomycetota</taxon>
        <taxon>Actinomycetes</taxon>
        <taxon>Kitasatosporales</taxon>
        <taxon>Streptomycetaceae</taxon>
        <taxon>Streptomyces</taxon>
    </lineage>
</organism>
<gene>
    <name evidence="2" type="ORF">ABT404_55000</name>
</gene>
<dbReference type="Gene3D" id="3.40.50.970">
    <property type="match status" value="1"/>
</dbReference>
<protein>
    <recommendedName>
        <fullName evidence="1">Xylulose 5-phosphate/Fructose 6-phosphate phosphoketolase N-terminal domain-containing protein</fullName>
    </recommendedName>
</protein>
<dbReference type="RefSeq" id="WP_350793464.1">
    <property type="nucleotide sequence ID" value="NZ_JBEPEK010001266.1"/>
</dbReference>
<dbReference type="InterPro" id="IPR018970">
    <property type="entry name" value="Xul5P/Fru6P_PKetolase_N"/>
</dbReference>
<feature type="non-terminal residue" evidence="2">
    <location>
        <position position="43"/>
    </location>
</feature>
<feature type="domain" description="Xylulose 5-phosphate/Fructose 6-phosphate phosphoketolase N-terminal" evidence="1">
    <location>
        <begin position="12"/>
        <end position="43"/>
    </location>
</feature>
<proteinExistence type="predicted"/>
<comment type="caution">
    <text evidence="2">The sequence shown here is derived from an EMBL/GenBank/DDBJ whole genome shotgun (WGS) entry which is preliminary data.</text>
</comment>
<name>A0ABV1XHF6_9ACTN</name>
<evidence type="ECO:0000313" key="3">
    <source>
        <dbReference type="Proteomes" id="UP001474181"/>
    </source>
</evidence>
<reference evidence="2 3" key="1">
    <citation type="submission" date="2024-06" db="EMBL/GenBank/DDBJ databases">
        <title>The Natural Products Discovery Center: Release of the First 8490 Sequenced Strains for Exploring Actinobacteria Biosynthetic Diversity.</title>
        <authorList>
            <person name="Kalkreuter E."/>
            <person name="Kautsar S.A."/>
            <person name="Yang D."/>
            <person name="Bader C.D."/>
            <person name="Teijaro C.N."/>
            <person name="Fluegel L."/>
            <person name="Davis C.M."/>
            <person name="Simpson J.R."/>
            <person name="Lauterbach L."/>
            <person name="Steele A.D."/>
            <person name="Gui C."/>
            <person name="Meng S."/>
            <person name="Li G."/>
            <person name="Viehrig K."/>
            <person name="Ye F."/>
            <person name="Su P."/>
            <person name="Kiefer A.F."/>
            <person name="Nichols A."/>
            <person name="Cepeda A.J."/>
            <person name="Yan W."/>
            <person name="Fan B."/>
            <person name="Jiang Y."/>
            <person name="Adhikari A."/>
            <person name="Zheng C.-J."/>
            <person name="Schuster L."/>
            <person name="Cowan T.M."/>
            <person name="Smanski M.J."/>
            <person name="Chevrette M.G."/>
            <person name="De Carvalho L.P.S."/>
            <person name="Shen B."/>
        </authorList>
    </citation>
    <scope>NUCLEOTIDE SEQUENCE [LARGE SCALE GENOMIC DNA]</scope>
    <source>
        <strain evidence="2 3">NPDC000234</strain>
    </source>
</reference>
<sequence length="43" mass="4814">MSKVEHQDATVLSDAELRTLDAHWRAANYLAAGQIYLMSNPLL</sequence>